<sequence length="389" mass="40993">MNSAITTRAAVLGTGQTEHRTRRTDVSMAGLCREAIDRALADAGIEWSDVDAVVLGKAPDLFEGVMMPELFLADALGATGRPLLRVHTAGSVGGSTAIVASQLVQAGVHRRVLAVAFEKQSESNAMWALSIQPPFTMPVGAGAGGYFAPHIRSYIRRSGAPPHVGAMVAVKDRRNGALNPHAHLRQPGITLESVNASPMLWDPIRYDETCPSSDGACAIVIGDEAAAEASDRQVAWIHATAMRTEPTYFAGKDHVNPRAGYEAARALWRAAGITDPLEQIDAAEIYVPFSWFEPMWLENLGFAAPGEGWKLTEAGETGIGGALPVNPSGGVMCSNPIGASGLLRFAEAAMQVMGRAGEHQVEGARTALGHAYGGGSQFFAMWVVGTAPV</sequence>
<dbReference type="Pfam" id="PF00108">
    <property type="entry name" value="Thiolase_N"/>
    <property type="match status" value="1"/>
</dbReference>
<dbReference type="InterPro" id="IPR016039">
    <property type="entry name" value="Thiolase-like"/>
</dbReference>
<dbReference type="InterPro" id="IPR055140">
    <property type="entry name" value="Thiolase_C_2"/>
</dbReference>
<keyword evidence="4" id="KW-1185">Reference proteome</keyword>
<dbReference type="PANTHER" id="PTHR42870">
    <property type="entry name" value="ACETYL-COA C-ACETYLTRANSFERASE"/>
    <property type="match status" value="1"/>
</dbReference>
<name>A0ABQ5R020_9ACTN</name>
<evidence type="ECO:0000313" key="3">
    <source>
        <dbReference type="EMBL" id="GLH99526.1"/>
    </source>
</evidence>
<dbReference type="InterPro" id="IPR002155">
    <property type="entry name" value="Thiolase"/>
</dbReference>
<evidence type="ECO:0000259" key="2">
    <source>
        <dbReference type="Pfam" id="PF22691"/>
    </source>
</evidence>
<accession>A0ABQ5R020</accession>
<evidence type="ECO:0000259" key="1">
    <source>
        <dbReference type="Pfam" id="PF00108"/>
    </source>
</evidence>
<protein>
    <submittedName>
        <fullName evidence="3">Acetyl-CoA acetyltransferase</fullName>
    </submittedName>
</protein>
<dbReference type="NCBIfam" id="NF006180">
    <property type="entry name" value="PRK08313.1"/>
    <property type="match status" value="1"/>
</dbReference>
<dbReference type="PIRSF" id="PIRSF000429">
    <property type="entry name" value="Ac-CoA_Ac_transf"/>
    <property type="match status" value="1"/>
</dbReference>
<comment type="caution">
    <text evidence="3">The sequence shown here is derived from an EMBL/GenBank/DDBJ whole genome shotgun (WGS) entry which is preliminary data.</text>
</comment>
<feature type="domain" description="Thiolase C-terminal" evidence="2">
    <location>
        <begin position="257"/>
        <end position="378"/>
    </location>
</feature>
<reference evidence="3" key="1">
    <citation type="submission" date="2022-12" db="EMBL/GenBank/DDBJ databases">
        <title>New Phytohabitans aurantiacus sp. RD004123 nov., an actinomycete isolated from soil.</title>
        <authorList>
            <person name="Triningsih D.W."/>
            <person name="Harunari E."/>
            <person name="Igarashi Y."/>
        </authorList>
    </citation>
    <scope>NUCLEOTIDE SEQUENCE</scope>
    <source>
        <strain evidence="3">RD004123</strain>
    </source>
</reference>
<dbReference type="PANTHER" id="PTHR42870:SF1">
    <property type="entry name" value="NON-SPECIFIC LIPID-TRANSFER PROTEIN-LIKE 2"/>
    <property type="match status" value="1"/>
</dbReference>
<gene>
    <name evidence="3" type="primary">atoB_3</name>
    <name evidence="3" type="ORF">Pa4123_48020</name>
</gene>
<proteinExistence type="predicted"/>
<dbReference type="SUPFAM" id="SSF53901">
    <property type="entry name" value="Thiolase-like"/>
    <property type="match status" value="2"/>
</dbReference>
<dbReference type="Gene3D" id="3.40.47.10">
    <property type="match status" value="1"/>
</dbReference>
<dbReference type="Pfam" id="PF22691">
    <property type="entry name" value="Thiolase_C_1"/>
    <property type="match status" value="1"/>
</dbReference>
<dbReference type="Proteomes" id="UP001144280">
    <property type="component" value="Unassembled WGS sequence"/>
</dbReference>
<feature type="domain" description="Thiolase N-terminal" evidence="1">
    <location>
        <begin position="19"/>
        <end position="131"/>
    </location>
</feature>
<dbReference type="CDD" id="cd00829">
    <property type="entry name" value="SCP-x_thiolase"/>
    <property type="match status" value="1"/>
</dbReference>
<dbReference type="InterPro" id="IPR020616">
    <property type="entry name" value="Thiolase_N"/>
</dbReference>
<organism evidence="3 4">
    <name type="scientific">Phytohabitans aurantiacus</name>
    <dbReference type="NCBI Taxonomy" id="3016789"/>
    <lineage>
        <taxon>Bacteria</taxon>
        <taxon>Bacillati</taxon>
        <taxon>Actinomycetota</taxon>
        <taxon>Actinomycetes</taxon>
        <taxon>Micromonosporales</taxon>
        <taxon>Micromonosporaceae</taxon>
    </lineage>
</organism>
<evidence type="ECO:0000313" key="4">
    <source>
        <dbReference type="Proteomes" id="UP001144280"/>
    </source>
</evidence>
<dbReference type="EMBL" id="BSDI01000024">
    <property type="protein sequence ID" value="GLH99526.1"/>
    <property type="molecule type" value="Genomic_DNA"/>
</dbReference>